<evidence type="ECO:0000259" key="12">
    <source>
        <dbReference type="Pfam" id="PF02770"/>
    </source>
</evidence>
<dbReference type="AlphaFoldDB" id="A0A1X6XDA6"/>
<evidence type="ECO:0000256" key="6">
    <source>
        <dbReference type="ARBA" id="ARBA00022827"/>
    </source>
</evidence>
<dbReference type="Gene3D" id="1.10.540.10">
    <property type="entry name" value="Acyl-CoA dehydrogenase/oxidase, N-terminal domain"/>
    <property type="match status" value="1"/>
</dbReference>
<dbReference type="Pfam" id="PF02771">
    <property type="entry name" value="Acyl-CoA_dh_N"/>
    <property type="match status" value="1"/>
</dbReference>
<accession>A0A1X6XDA6</accession>
<feature type="domain" description="Acyl-CoA dehydrogenase/oxidase N-terminal" evidence="13">
    <location>
        <begin position="57"/>
        <end position="132"/>
    </location>
</feature>
<dbReference type="PIRSF" id="PIRSF000168">
    <property type="entry name" value="Acyl-CoA_oxidase"/>
    <property type="match status" value="1"/>
</dbReference>
<evidence type="ECO:0000256" key="10">
    <source>
        <dbReference type="ARBA" id="ARBA00023140"/>
    </source>
</evidence>
<dbReference type="Pfam" id="PF02770">
    <property type="entry name" value="Acyl-CoA_dh_M"/>
    <property type="match status" value="1"/>
</dbReference>
<dbReference type="PANTHER" id="PTHR10909:SF352">
    <property type="entry name" value="ACYL-COENZYME A OXIDASE-LIKE PROTEIN"/>
    <property type="match status" value="1"/>
</dbReference>
<keyword evidence="5" id="KW-0285">Flavoprotein</keyword>
<gene>
    <name evidence="15" type="ORF">FM105_06815</name>
</gene>
<reference evidence="16" key="1">
    <citation type="submission" date="2017-02" db="EMBL/GenBank/DDBJ databases">
        <authorList>
            <person name="Dridi B."/>
        </authorList>
    </citation>
    <scope>NUCLEOTIDE SEQUENCE [LARGE SCALE GENOMIC DNA]</scope>
    <source>
        <strain evidence="16">B Co 03.10</strain>
    </source>
</reference>
<dbReference type="Gene3D" id="2.40.110.10">
    <property type="entry name" value="Butyryl-CoA Dehydrogenase, subunit A, domain 2"/>
    <property type="match status" value="1"/>
</dbReference>
<dbReference type="FunFam" id="1.20.140.10:FF:000010">
    <property type="entry name" value="Acyl-coenzyme A oxidase"/>
    <property type="match status" value="1"/>
</dbReference>
<evidence type="ECO:0000256" key="5">
    <source>
        <dbReference type="ARBA" id="ARBA00022630"/>
    </source>
</evidence>
<dbReference type="InterPro" id="IPR013786">
    <property type="entry name" value="AcylCoA_DH/ox_N"/>
</dbReference>
<dbReference type="Pfam" id="PF22924">
    <property type="entry name" value="ACOX_C_alpha1"/>
    <property type="match status" value="1"/>
</dbReference>
<name>A0A1X6XDA6_9MICO</name>
<comment type="cofactor">
    <cofactor evidence="1">
        <name>FAD</name>
        <dbReference type="ChEBI" id="CHEBI:57692"/>
    </cofactor>
</comment>
<dbReference type="SUPFAM" id="SSF56645">
    <property type="entry name" value="Acyl-CoA dehydrogenase NM domain-like"/>
    <property type="match status" value="1"/>
</dbReference>
<evidence type="ECO:0000256" key="9">
    <source>
        <dbReference type="ARBA" id="ARBA00023098"/>
    </source>
</evidence>
<dbReference type="InterPro" id="IPR037069">
    <property type="entry name" value="AcylCoA_DH/ox_N_sf"/>
</dbReference>
<evidence type="ECO:0000259" key="11">
    <source>
        <dbReference type="Pfam" id="PF01756"/>
    </source>
</evidence>
<proteinExistence type="inferred from homology"/>
<evidence type="ECO:0000256" key="8">
    <source>
        <dbReference type="ARBA" id="ARBA00023002"/>
    </source>
</evidence>
<feature type="domain" description="Acyl-CoA oxidase/dehydrogenase middle" evidence="12">
    <location>
        <begin position="137"/>
        <end position="246"/>
    </location>
</feature>
<dbReference type="InterPro" id="IPR055060">
    <property type="entry name" value="ACOX_C_alpha1"/>
</dbReference>
<dbReference type="Gene3D" id="1.20.140.10">
    <property type="entry name" value="Butyryl-CoA Dehydrogenase, subunit A, domain 3"/>
    <property type="match status" value="2"/>
</dbReference>
<feature type="domain" description="Acyl-CoA oxidase C-alpha1" evidence="14">
    <location>
        <begin position="282"/>
        <end position="441"/>
    </location>
</feature>
<keyword evidence="6" id="KW-0274">FAD</keyword>
<dbReference type="GO" id="GO:0005504">
    <property type="term" value="F:fatty acid binding"/>
    <property type="evidence" value="ECO:0007669"/>
    <property type="project" value="TreeGrafter"/>
</dbReference>
<evidence type="ECO:0000256" key="1">
    <source>
        <dbReference type="ARBA" id="ARBA00001974"/>
    </source>
</evidence>
<dbReference type="InterPro" id="IPR046373">
    <property type="entry name" value="Acyl-CoA_Oxase/DH_mid-dom_sf"/>
</dbReference>
<dbReference type="PANTHER" id="PTHR10909">
    <property type="entry name" value="ELECTRON TRANSPORT OXIDOREDUCTASE"/>
    <property type="match status" value="1"/>
</dbReference>
<evidence type="ECO:0000256" key="2">
    <source>
        <dbReference type="ARBA" id="ARBA00004275"/>
    </source>
</evidence>
<keyword evidence="10" id="KW-0576">Peroxisome</keyword>
<evidence type="ECO:0000313" key="15">
    <source>
        <dbReference type="EMBL" id="SLM97126.1"/>
    </source>
</evidence>
<evidence type="ECO:0000256" key="7">
    <source>
        <dbReference type="ARBA" id="ARBA00022832"/>
    </source>
</evidence>
<keyword evidence="8 15" id="KW-0560">Oxidoreductase</keyword>
<dbReference type="Pfam" id="PF01756">
    <property type="entry name" value="ACOX"/>
    <property type="match status" value="1"/>
</dbReference>
<evidence type="ECO:0000313" key="16">
    <source>
        <dbReference type="Proteomes" id="UP000196581"/>
    </source>
</evidence>
<evidence type="ECO:0000259" key="14">
    <source>
        <dbReference type="Pfam" id="PF22924"/>
    </source>
</evidence>
<evidence type="ECO:0000256" key="3">
    <source>
        <dbReference type="ARBA" id="ARBA00006288"/>
    </source>
</evidence>
<keyword evidence="9" id="KW-0443">Lipid metabolism</keyword>
<protein>
    <recommendedName>
        <fullName evidence="4">acyl-CoA oxidase</fullName>
        <ecNumber evidence="4">1.3.3.6</ecNumber>
    </recommendedName>
</protein>
<comment type="similarity">
    <text evidence="3">Belongs to the acyl-CoA oxidase family.</text>
</comment>
<evidence type="ECO:0000259" key="13">
    <source>
        <dbReference type="Pfam" id="PF02771"/>
    </source>
</evidence>
<dbReference type="EC" id="1.3.3.6" evidence="4"/>
<dbReference type="InterPro" id="IPR012258">
    <property type="entry name" value="Acyl-CoA_oxidase"/>
</dbReference>
<keyword evidence="7" id="KW-0276">Fatty acid metabolism</keyword>
<dbReference type="GO" id="GO:0033540">
    <property type="term" value="P:fatty acid beta-oxidation using acyl-CoA oxidase"/>
    <property type="evidence" value="ECO:0007669"/>
    <property type="project" value="TreeGrafter"/>
</dbReference>
<dbReference type="InterPro" id="IPR002655">
    <property type="entry name" value="Acyl-CoA_oxidase_C"/>
</dbReference>
<dbReference type="EMBL" id="FWFF01000010">
    <property type="protein sequence ID" value="SLM97126.1"/>
    <property type="molecule type" value="Genomic_DNA"/>
</dbReference>
<dbReference type="GO" id="GO:0055088">
    <property type="term" value="P:lipid homeostasis"/>
    <property type="evidence" value="ECO:0007669"/>
    <property type="project" value="TreeGrafter"/>
</dbReference>
<dbReference type="GO" id="GO:0071949">
    <property type="term" value="F:FAD binding"/>
    <property type="evidence" value="ECO:0007669"/>
    <property type="project" value="InterPro"/>
</dbReference>
<dbReference type="Proteomes" id="UP000196581">
    <property type="component" value="Unassembled WGS sequence"/>
</dbReference>
<feature type="domain" description="Acyl-CoA oxidase C-terminal" evidence="11">
    <location>
        <begin position="507"/>
        <end position="635"/>
    </location>
</feature>
<keyword evidence="16" id="KW-1185">Reference proteome</keyword>
<dbReference type="GO" id="GO:0003997">
    <property type="term" value="F:acyl-CoA oxidase activity"/>
    <property type="evidence" value="ECO:0007669"/>
    <property type="project" value="UniProtKB-EC"/>
</dbReference>
<dbReference type="RefSeq" id="WP_087006584.1">
    <property type="nucleotide sequence ID" value="NZ_FWFF01000010.1"/>
</dbReference>
<organism evidence="15 16">
    <name type="scientific">Brevibacterium yomogidense</name>
    <dbReference type="NCBI Taxonomy" id="946573"/>
    <lineage>
        <taxon>Bacteria</taxon>
        <taxon>Bacillati</taxon>
        <taxon>Actinomycetota</taxon>
        <taxon>Actinomycetes</taxon>
        <taxon>Micrococcales</taxon>
        <taxon>Brevibacteriaceae</taxon>
        <taxon>Brevibacterium</taxon>
    </lineage>
</organism>
<dbReference type="SUPFAM" id="SSF47203">
    <property type="entry name" value="Acyl-CoA dehydrogenase C-terminal domain-like"/>
    <property type="match status" value="2"/>
</dbReference>
<evidence type="ECO:0000256" key="4">
    <source>
        <dbReference type="ARBA" id="ARBA00012870"/>
    </source>
</evidence>
<dbReference type="FunFam" id="2.40.110.10:FF:000005">
    <property type="entry name" value="Acyl-coenzyme A oxidase"/>
    <property type="match status" value="1"/>
</dbReference>
<dbReference type="InterPro" id="IPR009100">
    <property type="entry name" value="AcylCoA_DH/oxidase_NM_dom_sf"/>
</dbReference>
<comment type="subcellular location">
    <subcellularLocation>
        <location evidence="2">Peroxisome</location>
    </subcellularLocation>
</comment>
<dbReference type="InterPro" id="IPR036250">
    <property type="entry name" value="AcylCo_DH-like_C"/>
</dbReference>
<dbReference type="InterPro" id="IPR006091">
    <property type="entry name" value="Acyl-CoA_Oxase/DH_mid-dom"/>
</dbReference>
<sequence length="682" mass="74537">MNRGKTPLTIDATVLRDVLDGEWAEARRRMRDLTEDPSLHLPADGTLEELRAATTAGIAAVAESGLTRLPLSEGEGGSNSHAEYVAGFEELVAASPSLQIKAGVQFGLFGGAIMHLGNDEQHEKWLDDALSGRLLGSFAMTEIGHGSDVAEVATTATYDAEAQEFVIHTPFRAATKEYIGNAARDARAAVVFSQLITNGVNHGVHAFVVPVRDEAGSVVDGITIEDDGKKGGLLGVDNGRIAFDQVRVPRGNLLTRYGAVTADGEYSSPIDSPGRRFFTMLGTLVQGRVSLDGAAVVASKLALDIAVRYAHDRRQFTSTSPVEETRLIDYQRHQRRLMPLISQTYANAISHDTLLHTFDAVFSGADESGEERELLETQAAGFKALSTWDALDTIQESREACGGAGYMDENRLVGLYGDMDVYVTFEGDNTVLLQLVGKRLLTDYAKELKDIDFGGAARFIGAQAAEHTLFRTGVANIGRTIGDLVTTSVRSKRVRSGKVQEALLSDRVETMVASVAQALRPARSMSQADSAALFNKHQNELIEASIAYIELLKWQGLNTEMHRVEDEGRHPDEAKILRRIRDLYGLTLIEKHMGWHSMHGRLPMARARLIGPTIDSLCAKLAENSLDLVDSFGYGPAHRRSPIADGAEAKRQDEARAYYRAARARSDWPVDEKELRKRAARR</sequence>